<evidence type="ECO:0000256" key="8">
    <source>
        <dbReference type="ARBA" id="ARBA00052101"/>
    </source>
</evidence>
<keyword evidence="4 9" id="KW-0547">Nucleotide-binding</keyword>
<dbReference type="FunFam" id="3.30.420.40:FF:000007">
    <property type="entry name" value="Glycerol kinase"/>
    <property type="match status" value="1"/>
</dbReference>
<dbReference type="Proteomes" id="UP000472580">
    <property type="component" value="Unassembled WGS sequence"/>
</dbReference>
<keyword evidence="3 9" id="KW-0808">Transferase</keyword>
<dbReference type="GO" id="GO:0005829">
    <property type="term" value="C:cytosol"/>
    <property type="evidence" value="ECO:0007669"/>
    <property type="project" value="UniProtKB-ARBA"/>
</dbReference>
<dbReference type="PANTHER" id="PTHR10196:SF69">
    <property type="entry name" value="GLYCEROL KINASE"/>
    <property type="match status" value="1"/>
</dbReference>
<comment type="caution">
    <text evidence="13">The sequence shown here is derived from an EMBL/GenBank/DDBJ whole genome shotgun (WGS) entry which is preliminary data.</text>
</comment>
<evidence type="ECO:0000256" key="9">
    <source>
        <dbReference type="HAMAP-Rule" id="MF_00186"/>
    </source>
</evidence>
<sequence>MPLGSSKYVAAFDLGTTSARVIIFDEYGSPQAACQRPLTQIFPKEGWVEQDPMEMFRQQLACFKGALSDLNILPSDISAIGITNQRETTVVWEKATGRPIYPAIVWQDHRTTEQCEALGAHSLMIRERTGLKLDPYFSATKIRWILDHVSGARAKAQAGELLFGTVDSWLIWNLTGGRRHMTDITNASRTLLANIRTGRWDEELLGMFGVPVSMLPEITPSCGALAESDPEVLGACIPISGTAGDQQSAAIGQACFRPGMTKNTYGTGGFLLMNTGKTAPLSDHLLSTVGWEVGGDRSYALEGSVFIAGAVVQWLKDGLGLFRTSAEIETLASQVQDNGEVYLVPAFVGLGAPYWDPFARGMIIGITRGTSRAHIARAALESIAFQCNEVLQVMAADTGAPVEELRVDGGAAENDLLMQFQADLANVPVVRPVVTETTALGAAYLAGLGIGLWEDFSEIESLWRRERIFEPKMSQDRREYLTKQWHRAVARTRGWEQ</sequence>
<feature type="binding site" evidence="9">
    <location>
        <position position="414"/>
    </location>
    <ligand>
        <name>ADP</name>
        <dbReference type="ChEBI" id="CHEBI:456216"/>
    </ligand>
</feature>
<comment type="pathway">
    <text evidence="1 9">Polyol metabolism; glycerol degradation via glycerol kinase pathway; sn-glycerol 3-phosphate from glycerol: step 1/1.</text>
</comment>
<protein>
    <recommendedName>
        <fullName evidence="9">Glycerol kinase</fullName>
        <ecNumber evidence="9">2.7.1.30</ecNumber>
    </recommendedName>
    <alternativeName>
        <fullName evidence="9">ATP:glycerol 3-phosphotransferase</fullName>
    </alternativeName>
    <alternativeName>
        <fullName evidence="9">Glycerokinase</fullName>
        <shortName evidence="9">GK</shortName>
    </alternativeName>
</protein>
<comment type="function">
    <text evidence="9">Key enzyme in the regulation of glycerol uptake and metabolism. Catalyzes the phosphorylation of glycerol to yield sn-glycerol 3-phosphate.</text>
</comment>
<dbReference type="InterPro" id="IPR018485">
    <property type="entry name" value="FGGY_C"/>
</dbReference>
<dbReference type="PANTHER" id="PTHR10196">
    <property type="entry name" value="SUGAR KINASE"/>
    <property type="match status" value="1"/>
</dbReference>
<feature type="binding site" evidence="9">
    <location>
        <position position="136"/>
    </location>
    <ligand>
        <name>sn-glycerol 3-phosphate</name>
        <dbReference type="ChEBI" id="CHEBI:57597"/>
    </ligand>
</feature>
<feature type="binding site" evidence="9">
    <location>
        <position position="410"/>
    </location>
    <ligand>
        <name>ATP</name>
        <dbReference type="ChEBI" id="CHEBI:30616"/>
    </ligand>
</feature>
<keyword evidence="5 9" id="KW-0418">Kinase</keyword>
<dbReference type="Gene3D" id="3.30.420.40">
    <property type="match status" value="2"/>
</dbReference>
<evidence type="ECO:0000256" key="2">
    <source>
        <dbReference type="ARBA" id="ARBA00009156"/>
    </source>
</evidence>
<feature type="domain" description="Carbohydrate kinase FGGY N-terminal" evidence="11">
    <location>
        <begin position="8"/>
        <end position="252"/>
    </location>
</feature>
<feature type="binding site" evidence="9">
    <location>
        <position position="267"/>
    </location>
    <ligand>
        <name>ADP</name>
        <dbReference type="ChEBI" id="CHEBI:456216"/>
    </ligand>
</feature>
<comment type="similarity">
    <text evidence="2 9 10">Belongs to the FGGY kinase family.</text>
</comment>
<evidence type="ECO:0000256" key="10">
    <source>
        <dbReference type="RuleBase" id="RU003733"/>
    </source>
</evidence>
<keyword evidence="14" id="KW-1185">Reference proteome</keyword>
<dbReference type="SUPFAM" id="SSF53067">
    <property type="entry name" value="Actin-like ATPase domain"/>
    <property type="match status" value="2"/>
</dbReference>
<feature type="binding site" evidence="9">
    <location>
        <position position="16"/>
    </location>
    <ligand>
        <name>ATP</name>
        <dbReference type="ChEBI" id="CHEBI:30616"/>
    </ligand>
</feature>
<keyword evidence="6 9" id="KW-0319">Glycerol metabolism</keyword>
<feature type="binding site" evidence="9">
    <location>
        <position position="87"/>
    </location>
    <ligand>
        <name>glycerol</name>
        <dbReference type="ChEBI" id="CHEBI:17754"/>
    </ligand>
</feature>
<accession>A0A6L6YH92</accession>
<dbReference type="InterPro" id="IPR005999">
    <property type="entry name" value="Glycerol_kin"/>
</dbReference>
<feature type="binding site" evidence="9">
    <location>
        <position position="87"/>
    </location>
    <ligand>
        <name>sn-glycerol 3-phosphate</name>
        <dbReference type="ChEBI" id="CHEBI:57597"/>
    </ligand>
</feature>
<dbReference type="Pfam" id="PF00370">
    <property type="entry name" value="FGGY_N"/>
    <property type="match status" value="1"/>
</dbReference>
<dbReference type="EMBL" id="WSRP01000006">
    <property type="protein sequence ID" value="MVX56129.1"/>
    <property type="molecule type" value="Genomic_DNA"/>
</dbReference>
<feature type="binding site" evidence="9">
    <location>
        <position position="16"/>
    </location>
    <ligand>
        <name>sn-glycerol 3-phosphate</name>
        <dbReference type="ChEBI" id="CHEBI:57597"/>
    </ligand>
</feature>
<dbReference type="CDD" id="cd07786">
    <property type="entry name" value="FGGY_EcGK_like"/>
    <property type="match status" value="1"/>
</dbReference>
<feature type="binding site" evidence="9">
    <location>
        <position position="16"/>
    </location>
    <ligand>
        <name>ADP</name>
        <dbReference type="ChEBI" id="CHEBI:456216"/>
    </ligand>
</feature>
<evidence type="ECO:0000256" key="7">
    <source>
        <dbReference type="ARBA" id="ARBA00022840"/>
    </source>
</evidence>
<evidence type="ECO:0000256" key="4">
    <source>
        <dbReference type="ARBA" id="ARBA00022741"/>
    </source>
</evidence>
<feature type="binding site" evidence="9">
    <location>
        <position position="86"/>
    </location>
    <ligand>
        <name>glycerol</name>
        <dbReference type="ChEBI" id="CHEBI:17754"/>
    </ligand>
</feature>
<feature type="binding site" evidence="9">
    <location>
        <position position="245"/>
    </location>
    <ligand>
        <name>sn-glycerol 3-phosphate</name>
        <dbReference type="ChEBI" id="CHEBI:57597"/>
    </ligand>
</feature>
<comment type="catalytic activity">
    <reaction evidence="8 9">
        <text>glycerol + ATP = sn-glycerol 3-phosphate + ADP + H(+)</text>
        <dbReference type="Rhea" id="RHEA:21644"/>
        <dbReference type="ChEBI" id="CHEBI:15378"/>
        <dbReference type="ChEBI" id="CHEBI:17754"/>
        <dbReference type="ChEBI" id="CHEBI:30616"/>
        <dbReference type="ChEBI" id="CHEBI:57597"/>
        <dbReference type="ChEBI" id="CHEBI:456216"/>
        <dbReference type="EC" id="2.7.1.30"/>
    </reaction>
</comment>
<feature type="binding site" evidence="9">
    <location>
        <position position="20"/>
    </location>
    <ligand>
        <name>ADP</name>
        <dbReference type="ChEBI" id="CHEBI:456216"/>
    </ligand>
</feature>
<feature type="binding site" evidence="9">
    <location>
        <position position="18"/>
    </location>
    <ligand>
        <name>ATP</name>
        <dbReference type="ChEBI" id="CHEBI:30616"/>
    </ligand>
</feature>
<dbReference type="FunFam" id="3.30.420.40:FF:000008">
    <property type="entry name" value="Glycerol kinase"/>
    <property type="match status" value="1"/>
</dbReference>
<dbReference type="InterPro" id="IPR000577">
    <property type="entry name" value="Carb_kinase_FGGY"/>
</dbReference>
<feature type="binding site" evidence="9">
    <location>
        <position position="410"/>
    </location>
    <ligand>
        <name>ADP</name>
        <dbReference type="ChEBI" id="CHEBI:456216"/>
    </ligand>
</feature>
<dbReference type="InterPro" id="IPR018484">
    <property type="entry name" value="FGGY_N"/>
</dbReference>
<dbReference type="EC" id="2.7.1.30" evidence="9"/>
<dbReference type="GO" id="GO:0005524">
    <property type="term" value="F:ATP binding"/>
    <property type="evidence" value="ECO:0007669"/>
    <property type="project" value="UniProtKB-UniRule"/>
</dbReference>
<feature type="binding site" evidence="9">
    <location>
        <position position="245"/>
    </location>
    <ligand>
        <name>glycerol</name>
        <dbReference type="ChEBI" id="CHEBI:17754"/>
    </ligand>
</feature>
<reference evidence="13 14" key="1">
    <citation type="submission" date="2019-12" db="EMBL/GenBank/DDBJ databases">
        <title>Microbes associate with the intestines of laboratory mice.</title>
        <authorList>
            <person name="Navarre W."/>
            <person name="Wong E."/>
        </authorList>
    </citation>
    <scope>NUCLEOTIDE SEQUENCE [LARGE SCALE GENOMIC DNA]</scope>
    <source>
        <strain evidence="13 14">NM82_D38</strain>
    </source>
</reference>
<dbReference type="GO" id="GO:0006072">
    <property type="term" value="P:glycerol-3-phosphate metabolic process"/>
    <property type="evidence" value="ECO:0007669"/>
    <property type="project" value="InterPro"/>
</dbReference>
<evidence type="ECO:0000259" key="11">
    <source>
        <dbReference type="Pfam" id="PF00370"/>
    </source>
</evidence>
<dbReference type="OrthoDB" id="9805576at2"/>
<evidence type="ECO:0000259" key="12">
    <source>
        <dbReference type="Pfam" id="PF02782"/>
    </source>
</evidence>
<name>A0A6L6YH92_9BURK</name>
<evidence type="ECO:0000256" key="5">
    <source>
        <dbReference type="ARBA" id="ARBA00022777"/>
    </source>
</evidence>
<keyword evidence="7 9" id="KW-0067">ATP-binding</keyword>
<feature type="binding site" evidence="9">
    <location>
        <position position="309"/>
    </location>
    <ligand>
        <name>ATP</name>
        <dbReference type="ChEBI" id="CHEBI:30616"/>
    </ligand>
</feature>
<dbReference type="HAMAP" id="MF_00186">
    <property type="entry name" value="Glycerol_kin"/>
    <property type="match status" value="1"/>
</dbReference>
<dbReference type="PROSITE" id="PS00445">
    <property type="entry name" value="FGGY_KINASES_2"/>
    <property type="match status" value="1"/>
</dbReference>
<feature type="binding site" evidence="9">
    <location>
        <position position="246"/>
    </location>
    <ligand>
        <name>glycerol</name>
        <dbReference type="ChEBI" id="CHEBI:17754"/>
    </ligand>
</feature>
<feature type="binding site" evidence="9">
    <location>
        <position position="313"/>
    </location>
    <ligand>
        <name>ATP</name>
        <dbReference type="ChEBI" id="CHEBI:30616"/>
    </ligand>
</feature>
<dbReference type="InterPro" id="IPR018483">
    <property type="entry name" value="Carb_kinase_FGGY_CS"/>
</dbReference>
<feature type="binding site" evidence="9">
    <location>
        <position position="17"/>
    </location>
    <ligand>
        <name>ATP</name>
        <dbReference type="ChEBI" id="CHEBI:30616"/>
    </ligand>
</feature>
<evidence type="ECO:0000313" key="13">
    <source>
        <dbReference type="EMBL" id="MVX56129.1"/>
    </source>
</evidence>
<feature type="binding site" evidence="9">
    <location>
        <position position="267"/>
    </location>
    <ligand>
        <name>ATP</name>
        <dbReference type="ChEBI" id="CHEBI:30616"/>
    </ligand>
</feature>
<dbReference type="PIRSF" id="PIRSF000538">
    <property type="entry name" value="GlpK"/>
    <property type="match status" value="1"/>
</dbReference>
<evidence type="ECO:0000256" key="6">
    <source>
        <dbReference type="ARBA" id="ARBA00022798"/>
    </source>
</evidence>
<evidence type="ECO:0000256" key="1">
    <source>
        <dbReference type="ARBA" id="ARBA00005190"/>
    </source>
</evidence>
<dbReference type="PROSITE" id="PS00933">
    <property type="entry name" value="FGGY_KINASES_1"/>
    <property type="match status" value="1"/>
</dbReference>
<feature type="domain" description="Carbohydrate kinase FGGY C-terminal" evidence="12">
    <location>
        <begin position="263"/>
        <end position="448"/>
    </location>
</feature>
<dbReference type="UniPathway" id="UPA00618">
    <property type="reaction ID" value="UER00672"/>
</dbReference>
<feature type="binding site" evidence="9">
    <location>
        <position position="86"/>
    </location>
    <ligand>
        <name>sn-glycerol 3-phosphate</name>
        <dbReference type="ChEBI" id="CHEBI:57597"/>
    </ligand>
</feature>
<comment type="activity regulation">
    <text evidence="9">Inhibited by fructose 1,6-bisphosphate (FBP).</text>
</comment>
<organism evidence="13 14">
    <name type="scientific">Parasutterella muris</name>
    <dbReference type="NCBI Taxonomy" id="2565572"/>
    <lineage>
        <taxon>Bacteria</taxon>
        <taxon>Pseudomonadati</taxon>
        <taxon>Pseudomonadota</taxon>
        <taxon>Betaproteobacteria</taxon>
        <taxon>Burkholderiales</taxon>
        <taxon>Sutterellaceae</taxon>
        <taxon>Parasutterella</taxon>
    </lineage>
</organism>
<dbReference type="NCBIfam" id="NF000756">
    <property type="entry name" value="PRK00047.1"/>
    <property type="match status" value="1"/>
</dbReference>
<evidence type="ECO:0000313" key="14">
    <source>
        <dbReference type="Proteomes" id="UP000472580"/>
    </source>
</evidence>
<dbReference type="InterPro" id="IPR043129">
    <property type="entry name" value="ATPase_NBD"/>
</dbReference>
<feature type="binding site" evidence="9">
    <location>
        <position position="309"/>
    </location>
    <ligand>
        <name>ADP</name>
        <dbReference type="ChEBI" id="CHEBI:456216"/>
    </ligand>
</feature>
<dbReference type="Pfam" id="PF02782">
    <property type="entry name" value="FGGY_C"/>
    <property type="match status" value="1"/>
</dbReference>
<dbReference type="RefSeq" id="WP_160334565.1">
    <property type="nucleotide sequence ID" value="NZ_WSRP01000006.1"/>
</dbReference>
<proteinExistence type="inferred from homology"/>
<dbReference type="NCBIfam" id="TIGR01311">
    <property type="entry name" value="glycerol_kin"/>
    <property type="match status" value="1"/>
</dbReference>
<dbReference type="GO" id="GO:0004370">
    <property type="term" value="F:glycerol kinase activity"/>
    <property type="evidence" value="ECO:0007669"/>
    <property type="project" value="UniProtKB-UniRule"/>
</dbReference>
<feature type="binding site" evidence="9">
    <location>
        <position position="136"/>
    </location>
    <ligand>
        <name>glycerol</name>
        <dbReference type="ChEBI" id="CHEBI:17754"/>
    </ligand>
</feature>
<gene>
    <name evidence="9 13" type="primary">glpK</name>
    <name evidence="13" type="ORF">E5987_02770</name>
</gene>
<dbReference type="GO" id="GO:0019563">
    <property type="term" value="P:glycerol catabolic process"/>
    <property type="evidence" value="ECO:0007669"/>
    <property type="project" value="UniProtKB-UniRule"/>
</dbReference>
<evidence type="ECO:0000256" key="3">
    <source>
        <dbReference type="ARBA" id="ARBA00022679"/>
    </source>
</evidence>
<dbReference type="AlphaFoldDB" id="A0A6L6YH92"/>